<gene>
    <name evidence="5" type="ORF">ACFFGH_10535</name>
</gene>
<dbReference type="InterPro" id="IPR036704">
    <property type="entry name" value="RraA/RraA-like_sf"/>
</dbReference>
<dbReference type="RefSeq" id="WP_386667977.1">
    <property type="nucleotide sequence ID" value="NZ_JBHLTG010000002.1"/>
</dbReference>
<sequence>MEHSPNQPPTAAVADAALRLRVPVRLAPVTLLPVTSGAAFSGMAQPVTHLGSVDVFLDAIDDAAPGSVLVIDNGGRDDEACVGDLVVLEAKLAGLAGLVVWGRHRDTAQLRQIGLPVYSRGACPLGPLRVPPAGRPMRSAVLDGVPVTAEDLVVADDDGVLFVGPERRDEILKLAAGILQTESRQADRMAAGASLREQLDFAGYRRRQAQDPQLTLRQHLLELGSAIEV</sequence>
<name>A0ABV6RMR8_9GAMM</name>
<dbReference type="Gene3D" id="3.50.30.40">
    <property type="entry name" value="Ribonuclease E inhibitor RraA/RraA-like"/>
    <property type="match status" value="1"/>
</dbReference>
<keyword evidence="6" id="KW-1185">Reference proteome</keyword>
<evidence type="ECO:0000256" key="4">
    <source>
        <dbReference type="ARBA" id="ARBA00030169"/>
    </source>
</evidence>
<evidence type="ECO:0000256" key="3">
    <source>
        <dbReference type="ARBA" id="ARBA00029596"/>
    </source>
</evidence>
<accession>A0ABV6RMR8</accession>
<dbReference type="SUPFAM" id="SSF89562">
    <property type="entry name" value="RraA-like"/>
    <property type="match status" value="1"/>
</dbReference>
<evidence type="ECO:0000256" key="2">
    <source>
        <dbReference type="ARBA" id="ARBA00016549"/>
    </source>
</evidence>
<dbReference type="PANTHER" id="PTHR33254:SF4">
    <property type="entry name" value="4-HYDROXY-4-METHYL-2-OXOGLUTARATE ALDOLASE 3-RELATED"/>
    <property type="match status" value="1"/>
</dbReference>
<dbReference type="EMBL" id="JBHLTG010000002">
    <property type="protein sequence ID" value="MFC0678276.1"/>
    <property type="molecule type" value="Genomic_DNA"/>
</dbReference>
<protein>
    <recommendedName>
        <fullName evidence="2">Putative 4-hydroxy-4-methyl-2-oxoglutarate aldolase</fullName>
    </recommendedName>
    <alternativeName>
        <fullName evidence="3">Regulator of ribonuclease activity homolog</fullName>
    </alternativeName>
    <alternativeName>
        <fullName evidence="4">RraA-like protein</fullName>
    </alternativeName>
</protein>
<dbReference type="Proteomes" id="UP001589896">
    <property type="component" value="Unassembled WGS sequence"/>
</dbReference>
<dbReference type="Pfam" id="PF03737">
    <property type="entry name" value="RraA-like"/>
    <property type="match status" value="1"/>
</dbReference>
<organism evidence="5 6">
    <name type="scientific">Lysobacter korlensis</name>
    <dbReference type="NCBI Taxonomy" id="553636"/>
    <lineage>
        <taxon>Bacteria</taxon>
        <taxon>Pseudomonadati</taxon>
        <taxon>Pseudomonadota</taxon>
        <taxon>Gammaproteobacteria</taxon>
        <taxon>Lysobacterales</taxon>
        <taxon>Lysobacteraceae</taxon>
        <taxon>Lysobacter</taxon>
    </lineage>
</organism>
<comment type="cofactor">
    <cofactor evidence="1">
        <name>a divalent metal cation</name>
        <dbReference type="ChEBI" id="CHEBI:60240"/>
    </cofactor>
</comment>
<evidence type="ECO:0000256" key="1">
    <source>
        <dbReference type="ARBA" id="ARBA00001968"/>
    </source>
</evidence>
<evidence type="ECO:0000313" key="5">
    <source>
        <dbReference type="EMBL" id="MFC0678276.1"/>
    </source>
</evidence>
<dbReference type="InterPro" id="IPR005493">
    <property type="entry name" value="RraA/RraA-like"/>
</dbReference>
<comment type="caution">
    <text evidence="5">The sequence shown here is derived from an EMBL/GenBank/DDBJ whole genome shotgun (WGS) entry which is preliminary data.</text>
</comment>
<evidence type="ECO:0000313" key="6">
    <source>
        <dbReference type="Proteomes" id="UP001589896"/>
    </source>
</evidence>
<reference evidence="5 6" key="1">
    <citation type="submission" date="2024-09" db="EMBL/GenBank/DDBJ databases">
        <authorList>
            <person name="Sun Q."/>
            <person name="Mori K."/>
        </authorList>
    </citation>
    <scope>NUCLEOTIDE SEQUENCE [LARGE SCALE GENOMIC DNA]</scope>
    <source>
        <strain evidence="5 6">KCTC 23076</strain>
    </source>
</reference>
<proteinExistence type="predicted"/>
<dbReference type="CDD" id="cd16841">
    <property type="entry name" value="RraA_family"/>
    <property type="match status" value="1"/>
</dbReference>
<dbReference type="PANTHER" id="PTHR33254">
    <property type="entry name" value="4-HYDROXY-4-METHYL-2-OXOGLUTARATE ALDOLASE 3-RELATED"/>
    <property type="match status" value="1"/>
</dbReference>